<evidence type="ECO:0000256" key="1">
    <source>
        <dbReference type="ARBA" id="ARBA00004141"/>
    </source>
</evidence>
<evidence type="ECO:0000313" key="6">
    <source>
        <dbReference type="EMBL" id="OLL21605.1"/>
    </source>
</evidence>
<dbReference type="GO" id="GO:0016020">
    <property type="term" value="C:membrane"/>
    <property type="evidence" value="ECO:0007669"/>
    <property type="project" value="UniProtKB-SubCell"/>
</dbReference>
<accession>A0A1U7LG24</accession>
<feature type="transmembrane region" description="Helical" evidence="5">
    <location>
        <begin position="37"/>
        <end position="60"/>
    </location>
</feature>
<organism evidence="6 7">
    <name type="scientific">Neolecta irregularis (strain DAH-3)</name>
    <dbReference type="NCBI Taxonomy" id="1198029"/>
    <lineage>
        <taxon>Eukaryota</taxon>
        <taxon>Fungi</taxon>
        <taxon>Dikarya</taxon>
        <taxon>Ascomycota</taxon>
        <taxon>Taphrinomycotina</taxon>
        <taxon>Neolectales</taxon>
        <taxon>Neolectaceae</taxon>
        <taxon>Neolecta</taxon>
    </lineage>
</organism>
<keyword evidence="7" id="KW-1185">Reference proteome</keyword>
<keyword evidence="2 5" id="KW-0812">Transmembrane</keyword>
<dbReference type="STRING" id="1198029.A0A1U7LG24"/>
<evidence type="ECO:0000256" key="3">
    <source>
        <dbReference type="ARBA" id="ARBA00022989"/>
    </source>
</evidence>
<sequence length="115" mass="13006">MILIGSFSLMAMPFLSGYYSKDLIIESAYGQYLFSGFVVYWLATISAVFTSLYSIKLIFFTFLGSPNATMSRFKNVHEPSLVIGIPLLILGIMSIGFWLSFKRSLSRIRFPCFIS</sequence>
<comment type="subcellular location">
    <subcellularLocation>
        <location evidence="1">Membrane</location>
        <topology evidence="1">Multi-pass membrane protein</topology>
    </subcellularLocation>
</comment>
<keyword evidence="4 5" id="KW-0472">Membrane</keyword>
<keyword evidence="3 5" id="KW-1133">Transmembrane helix</keyword>
<dbReference type="PANTHER" id="PTHR42829:SF2">
    <property type="entry name" value="NADH-UBIQUINONE OXIDOREDUCTASE CHAIN 5"/>
    <property type="match status" value="1"/>
</dbReference>
<keyword evidence="6" id="KW-0496">Mitochondrion</keyword>
<evidence type="ECO:0000256" key="5">
    <source>
        <dbReference type="SAM" id="Phobius"/>
    </source>
</evidence>
<dbReference type="PANTHER" id="PTHR42829">
    <property type="entry name" value="NADH-UBIQUINONE OXIDOREDUCTASE CHAIN 5"/>
    <property type="match status" value="1"/>
</dbReference>
<proteinExistence type="predicted"/>
<reference evidence="6 7" key="1">
    <citation type="submission" date="2016-04" db="EMBL/GenBank/DDBJ databases">
        <title>Evolutionary innovation and constraint leading to complex multicellularity in the Ascomycota.</title>
        <authorList>
            <person name="Cisse O."/>
            <person name="Nguyen A."/>
            <person name="Hewitt D.A."/>
            <person name="Jedd G."/>
            <person name="Stajich J.E."/>
        </authorList>
    </citation>
    <scope>NUCLEOTIDE SEQUENCE [LARGE SCALE GENOMIC DNA]</scope>
    <source>
        <strain evidence="6 7">DAH-3</strain>
    </source>
</reference>
<protein>
    <submittedName>
        <fullName evidence="6">NADH dehydrogenase subunit 5</fullName>
    </submittedName>
</protein>
<name>A0A1U7LG24_NEOID</name>
<dbReference type="AlphaFoldDB" id="A0A1U7LG24"/>
<dbReference type="EMBL" id="LXFE01004520">
    <property type="protein sequence ID" value="OLL21605.1"/>
    <property type="molecule type" value="Genomic_DNA"/>
</dbReference>
<feature type="transmembrane region" description="Helical" evidence="5">
    <location>
        <begin position="80"/>
        <end position="101"/>
    </location>
</feature>
<evidence type="ECO:0000256" key="2">
    <source>
        <dbReference type="ARBA" id="ARBA00022692"/>
    </source>
</evidence>
<dbReference type="Proteomes" id="UP000186594">
    <property type="component" value="Unassembled WGS sequence"/>
</dbReference>
<evidence type="ECO:0000256" key="4">
    <source>
        <dbReference type="ARBA" id="ARBA00023136"/>
    </source>
</evidence>
<comment type="caution">
    <text evidence="6">The sequence shown here is derived from an EMBL/GenBank/DDBJ whole genome shotgun (WGS) entry which is preliminary data.</text>
</comment>
<dbReference type="GO" id="GO:0042773">
    <property type="term" value="P:ATP synthesis coupled electron transport"/>
    <property type="evidence" value="ECO:0007669"/>
    <property type="project" value="InterPro"/>
</dbReference>
<geneLocation type="mitochondrion" evidence="6"/>
<dbReference type="InterPro" id="IPR003945">
    <property type="entry name" value="NU5C-like"/>
</dbReference>
<evidence type="ECO:0000313" key="7">
    <source>
        <dbReference type="Proteomes" id="UP000186594"/>
    </source>
</evidence>
<gene>
    <name evidence="6" type="primary">nad5_5</name>
    <name evidence="6" type="ORF">NEOLI_006024</name>
</gene>
<dbReference type="GO" id="GO:0008137">
    <property type="term" value="F:NADH dehydrogenase (ubiquinone) activity"/>
    <property type="evidence" value="ECO:0007669"/>
    <property type="project" value="InterPro"/>
</dbReference>
<dbReference type="OrthoDB" id="2686308at2759"/>
<dbReference type="GO" id="GO:0003954">
    <property type="term" value="F:NADH dehydrogenase activity"/>
    <property type="evidence" value="ECO:0007669"/>
    <property type="project" value="TreeGrafter"/>
</dbReference>
<dbReference type="GO" id="GO:0015990">
    <property type="term" value="P:electron transport coupled proton transport"/>
    <property type="evidence" value="ECO:0007669"/>
    <property type="project" value="TreeGrafter"/>
</dbReference>